<dbReference type="EMBL" id="JRMP02000014">
    <property type="protein sequence ID" value="TLD93349.1"/>
    <property type="molecule type" value="Genomic_DNA"/>
</dbReference>
<evidence type="ECO:0000313" key="3">
    <source>
        <dbReference type="Proteomes" id="UP000029714"/>
    </source>
</evidence>
<reference evidence="2" key="3">
    <citation type="submission" date="2018-04" db="EMBL/GenBank/DDBJ databases">
        <authorList>
            <person name="Sheh A."/>
            <person name="Shen Z."/>
            <person name="Mannion A.J."/>
            <person name="Fox J.G."/>
        </authorList>
    </citation>
    <scope>NUCLEOTIDE SEQUENCE</scope>
    <source>
        <strain evidence="2">MIT 97-6194</strain>
    </source>
</reference>
<name>A0A347W0G8_9HELI</name>
<protein>
    <submittedName>
        <fullName evidence="2">Uncharacterized protein</fullName>
    </submittedName>
</protein>
<dbReference type="OrthoDB" id="5329991at2"/>
<reference evidence="2 3" key="1">
    <citation type="journal article" date="2014" name="Genome Announc.">
        <title>Draft genome sequences of eight enterohepatic helicobacter species isolated from both laboratory and wild rodents.</title>
        <authorList>
            <person name="Sheh A."/>
            <person name="Shen Z."/>
            <person name="Fox J.G."/>
        </authorList>
    </citation>
    <scope>NUCLEOTIDE SEQUENCE [LARGE SCALE GENOMIC DNA]</scope>
    <source>
        <strain evidence="2 3">MIT 97-6194</strain>
    </source>
</reference>
<organism evidence="2 3">
    <name type="scientific">Helicobacter saguini</name>
    <dbReference type="NCBI Taxonomy" id="1548018"/>
    <lineage>
        <taxon>Bacteria</taxon>
        <taxon>Pseudomonadati</taxon>
        <taxon>Campylobacterota</taxon>
        <taxon>Epsilonproteobacteria</taxon>
        <taxon>Campylobacterales</taxon>
        <taxon>Helicobacteraceae</taxon>
        <taxon>Helicobacter</taxon>
    </lineage>
</organism>
<reference evidence="2 3" key="2">
    <citation type="journal article" date="2016" name="Infect. Immun.">
        <title>Helicobacter saguini, a Novel Helicobacter Isolated from Cotton-Top Tamarins with Ulcerative Colitis, Has Proinflammatory Properties and Induces Typhlocolitis and Dysplasia in Gnotobiotic IL-10-/- Mice.</title>
        <authorList>
            <person name="Shen Z."/>
            <person name="Mannion A."/>
            <person name="Whary M.T."/>
            <person name="Muthupalani S."/>
            <person name="Sheh A."/>
            <person name="Feng Y."/>
            <person name="Gong G."/>
            <person name="Vandamme P."/>
            <person name="Holcombe H.R."/>
            <person name="Paster B.J."/>
            <person name="Fox J.G."/>
        </authorList>
    </citation>
    <scope>NUCLEOTIDE SEQUENCE [LARGE SCALE GENOMIC DNA]</scope>
    <source>
        <strain evidence="2 3">MIT 97-6194</strain>
    </source>
</reference>
<dbReference type="STRING" id="1548018.LS64_11870"/>
<gene>
    <name evidence="1" type="ORF">DCO61_04265</name>
    <name evidence="2" type="ORF">LS64_008790</name>
</gene>
<evidence type="ECO:0000313" key="4">
    <source>
        <dbReference type="Proteomes" id="UP000477070"/>
    </source>
</evidence>
<proteinExistence type="predicted"/>
<evidence type="ECO:0000313" key="1">
    <source>
        <dbReference type="EMBL" id="MWV69244.1"/>
    </source>
</evidence>
<keyword evidence="3" id="KW-1185">Reference proteome</keyword>
<accession>A0A347W0G8</accession>
<reference evidence="1 4" key="4">
    <citation type="submission" date="2019-12" db="EMBL/GenBank/DDBJ databases">
        <title>Multi-Generational Helicobacter saguini Isolates.</title>
        <authorList>
            <person name="Mannion A."/>
            <person name="Shen Z."/>
            <person name="Fox J.G."/>
        </authorList>
    </citation>
    <scope>NUCLEOTIDE SEQUENCE [LARGE SCALE GENOMIC DNA]</scope>
    <source>
        <strain evidence="1">16-048</strain>
        <strain evidence="4">16-048 (F4)</strain>
    </source>
</reference>
<evidence type="ECO:0000313" key="2">
    <source>
        <dbReference type="EMBL" id="TLD93349.1"/>
    </source>
</evidence>
<dbReference type="AlphaFoldDB" id="A0A347W0G8"/>
<sequence length="483" mass="54921">MFFSVFFSACSKYSEQVKREYDGHFYTHLYKTLHTAKKDKDNDRLLWEMQSSFLTFSYFGPYFAFDDLEKAENIFKVYESQGILSGIGANVAASLSNDLAMPYRGYIFEGALLNYYEALAYSSVGDDQNARIRFNRANDRQRRAKDYYAKEIKKAHDEAVEQANKEKENDAYAKNTSDANIDRILNEKYSNLRNFAAYQNLINPAIPYVSGIYFMIVDDYPKAQDLLKEAYGISRAKIAAQDMQILESRKGRKDFDKYTWIIIEDGNLARKSPIELSIPLIMGSGMNAVNFALPTLDEGRKNFYNYRVNEYNADLISDMSALFASEFEKHLSSIITRAIIGMIVKSLITESMNQMGTYGQLAGLVTSLAFSATNAADTRSSIVLPDSVYIARVPNSQSQIQVFGDNREILNMQIDFSCDSLKNRMMGGIEFNKLIESKPNDLKGRIAIFAKYDYDNKVCASSDNIVYVRVRDGTITHFILKGD</sequence>
<comment type="caution">
    <text evidence="2">The sequence shown here is derived from an EMBL/GenBank/DDBJ whole genome shotgun (WGS) entry which is preliminary data.</text>
</comment>
<dbReference type="Proteomes" id="UP000029714">
    <property type="component" value="Unassembled WGS sequence"/>
</dbReference>
<dbReference type="EMBL" id="QBIU01000001">
    <property type="protein sequence ID" value="MWV69244.1"/>
    <property type="molecule type" value="Genomic_DNA"/>
</dbReference>
<dbReference type="Proteomes" id="UP000477070">
    <property type="component" value="Unassembled WGS sequence"/>
</dbReference>